<reference evidence="1 2" key="1">
    <citation type="submission" date="2024-10" db="EMBL/GenBank/DDBJ databases">
        <title>The Natural Products Discovery Center: Release of the First 8490 Sequenced Strains for Exploring Actinobacteria Biosynthetic Diversity.</title>
        <authorList>
            <person name="Kalkreuter E."/>
            <person name="Kautsar S.A."/>
            <person name="Yang D."/>
            <person name="Bader C.D."/>
            <person name="Teijaro C.N."/>
            <person name="Fluegel L."/>
            <person name="Davis C.M."/>
            <person name="Simpson J.R."/>
            <person name="Lauterbach L."/>
            <person name="Steele A.D."/>
            <person name="Gui C."/>
            <person name="Meng S."/>
            <person name="Li G."/>
            <person name="Viehrig K."/>
            <person name="Ye F."/>
            <person name="Su P."/>
            <person name="Kiefer A.F."/>
            <person name="Nichols A."/>
            <person name="Cepeda A.J."/>
            <person name="Yan W."/>
            <person name="Fan B."/>
            <person name="Jiang Y."/>
            <person name="Adhikari A."/>
            <person name="Zheng C.-J."/>
            <person name="Schuster L."/>
            <person name="Cowan T.M."/>
            <person name="Smanski M.J."/>
            <person name="Chevrette M.G."/>
            <person name="De Carvalho L.P.S."/>
            <person name="Shen B."/>
        </authorList>
    </citation>
    <scope>NUCLEOTIDE SEQUENCE [LARGE SCALE GENOMIC DNA]</scope>
    <source>
        <strain evidence="1 2">NPDC001867</strain>
    </source>
</reference>
<sequence>MSEPMNEYLRDTLTVWGETISAQFRNYQDGAKLVLAVHEDAPQSPEDGQPYELPAADAVLLRDVLNAATERGQLPA</sequence>
<comment type="caution">
    <text evidence="1">The sequence shown here is derived from an EMBL/GenBank/DDBJ whole genome shotgun (WGS) entry which is preliminary data.</text>
</comment>
<organism evidence="1 2">
    <name type="scientific">Nocardia elegans</name>
    <dbReference type="NCBI Taxonomy" id="300029"/>
    <lineage>
        <taxon>Bacteria</taxon>
        <taxon>Bacillati</taxon>
        <taxon>Actinomycetota</taxon>
        <taxon>Actinomycetes</taxon>
        <taxon>Mycobacteriales</taxon>
        <taxon>Nocardiaceae</taxon>
        <taxon>Nocardia</taxon>
    </lineage>
</organism>
<proteinExistence type="predicted"/>
<dbReference type="EMBL" id="JBIATK010000012">
    <property type="protein sequence ID" value="MFF4026917.1"/>
    <property type="molecule type" value="Genomic_DNA"/>
</dbReference>
<protein>
    <submittedName>
        <fullName evidence="1">Uncharacterized protein</fullName>
    </submittedName>
</protein>
<evidence type="ECO:0000313" key="2">
    <source>
        <dbReference type="Proteomes" id="UP001602089"/>
    </source>
</evidence>
<keyword evidence="2" id="KW-1185">Reference proteome</keyword>
<evidence type="ECO:0000313" key="1">
    <source>
        <dbReference type="EMBL" id="MFF4026917.1"/>
    </source>
</evidence>
<dbReference type="RefSeq" id="WP_387131920.1">
    <property type="nucleotide sequence ID" value="NZ_JBIATK010000012.1"/>
</dbReference>
<dbReference type="Proteomes" id="UP001602089">
    <property type="component" value="Unassembled WGS sequence"/>
</dbReference>
<gene>
    <name evidence="1" type="ORF">ACFYY5_29115</name>
</gene>
<accession>A0ABW6TM79</accession>
<name>A0ABW6TM79_9NOCA</name>